<dbReference type="AlphaFoldDB" id="A0A1G5BE97"/>
<evidence type="ECO:0000256" key="1">
    <source>
        <dbReference type="ARBA" id="ARBA00007074"/>
    </source>
</evidence>
<keyword evidence="4" id="KW-0788">Thiol protease</keyword>
<keyword evidence="5" id="KW-0812">Transmembrane</keyword>
<name>A0A1G5BE97_9FIRM</name>
<dbReference type="GO" id="GO:0006508">
    <property type="term" value="P:proteolysis"/>
    <property type="evidence" value="ECO:0007669"/>
    <property type="project" value="UniProtKB-KW"/>
</dbReference>
<dbReference type="RefSeq" id="WP_074461433.1">
    <property type="nucleotide sequence ID" value="NZ_FMUR01000004.1"/>
</dbReference>
<accession>A0A1G5BE97</accession>
<dbReference type="Gene3D" id="3.90.1720.10">
    <property type="entry name" value="endopeptidase domain like (from Nostoc punctiforme)"/>
    <property type="match status" value="1"/>
</dbReference>
<dbReference type="SUPFAM" id="SSF54001">
    <property type="entry name" value="Cysteine proteinases"/>
    <property type="match status" value="1"/>
</dbReference>
<dbReference type="InterPro" id="IPR051202">
    <property type="entry name" value="Peptidase_C40"/>
</dbReference>
<reference evidence="8" key="1">
    <citation type="submission" date="2016-10" db="EMBL/GenBank/DDBJ databases">
        <authorList>
            <person name="Varghese N."/>
            <person name="Submissions S."/>
        </authorList>
    </citation>
    <scope>NUCLEOTIDE SEQUENCE [LARGE SCALE GENOMIC DNA]</scope>
    <source>
        <strain evidence="8">XBD2006</strain>
    </source>
</reference>
<evidence type="ECO:0000259" key="6">
    <source>
        <dbReference type="PROSITE" id="PS51935"/>
    </source>
</evidence>
<evidence type="ECO:0000256" key="4">
    <source>
        <dbReference type="ARBA" id="ARBA00022807"/>
    </source>
</evidence>
<dbReference type="NCBIfam" id="NF045974">
    <property type="entry name" value="conju_CD1108"/>
    <property type="match status" value="1"/>
</dbReference>
<keyword evidence="2" id="KW-0645">Protease</keyword>
<evidence type="ECO:0000313" key="8">
    <source>
        <dbReference type="Proteomes" id="UP000183047"/>
    </source>
</evidence>
<dbReference type="GO" id="GO:0008234">
    <property type="term" value="F:cysteine-type peptidase activity"/>
    <property type="evidence" value="ECO:0007669"/>
    <property type="project" value="UniProtKB-KW"/>
</dbReference>
<sequence length="421" mass="48097">MNFNQDENIGGEALDEGVIAAAEINRELQKQYRRKQIRKSYYRKDPDLPYVKSFADRMQEAAEGVKDAAKETVKQIVKAIREHPVVLLIIVIIFLCLFFLHFLLCGFEVMISSMGDTVLSATYTAYDEDITGVDADYVKLERELQETIDRTEEDFPDYDEYVYNLDEIGHNPYELASYLTVRYEDYKRRQLKSIVKDLFKEQYDLSYDIRIEKRSRTVRADDYSYVGTEYYTVNILTVNLANKSLGAVIAGKGLNEDEKARYEVLLATQGNKSYLFDDVYADYEDPDEYHPVGEALSDQSFAAMIAEGEKYLGRAYVWGGSNPTSGFDCSGFVSWVVNHCGWNLGRQTANGLKNRCSVVSPEEARPGDLIFFKGTYATNGASHVGIYVGDGMMLHCGNPIQYTSINTRYWEKHFYCFGRLP</sequence>
<evidence type="ECO:0000256" key="5">
    <source>
        <dbReference type="SAM" id="Phobius"/>
    </source>
</evidence>
<keyword evidence="8" id="KW-1185">Reference proteome</keyword>
<proteinExistence type="inferred from homology"/>
<protein>
    <submittedName>
        <fullName evidence="7">Cell wall-associated hydrolase, NlpC family</fullName>
    </submittedName>
</protein>
<dbReference type="PANTHER" id="PTHR47053">
    <property type="entry name" value="MUREIN DD-ENDOPEPTIDASE MEPH-RELATED"/>
    <property type="match status" value="1"/>
</dbReference>
<evidence type="ECO:0000256" key="3">
    <source>
        <dbReference type="ARBA" id="ARBA00022801"/>
    </source>
</evidence>
<evidence type="ECO:0000256" key="2">
    <source>
        <dbReference type="ARBA" id="ARBA00022670"/>
    </source>
</evidence>
<feature type="transmembrane region" description="Helical" evidence="5">
    <location>
        <begin position="85"/>
        <end position="104"/>
    </location>
</feature>
<dbReference type="PROSITE" id="PS51935">
    <property type="entry name" value="NLPC_P60"/>
    <property type="match status" value="1"/>
</dbReference>
<keyword evidence="5" id="KW-0472">Membrane</keyword>
<dbReference type="EMBL" id="FMUR01000004">
    <property type="protein sequence ID" value="SCX88483.1"/>
    <property type="molecule type" value="Genomic_DNA"/>
</dbReference>
<dbReference type="InterPro" id="IPR000064">
    <property type="entry name" value="NLP_P60_dom"/>
</dbReference>
<feature type="domain" description="NlpC/P60" evidence="6">
    <location>
        <begin position="298"/>
        <end position="421"/>
    </location>
</feature>
<organism evidence="7 8">
    <name type="scientific">Butyrivibrio hungatei</name>
    <dbReference type="NCBI Taxonomy" id="185008"/>
    <lineage>
        <taxon>Bacteria</taxon>
        <taxon>Bacillati</taxon>
        <taxon>Bacillota</taxon>
        <taxon>Clostridia</taxon>
        <taxon>Lachnospirales</taxon>
        <taxon>Lachnospiraceae</taxon>
        <taxon>Butyrivibrio</taxon>
    </lineage>
</organism>
<dbReference type="Proteomes" id="UP000183047">
    <property type="component" value="Unassembled WGS sequence"/>
</dbReference>
<evidence type="ECO:0000313" key="7">
    <source>
        <dbReference type="EMBL" id="SCX88483.1"/>
    </source>
</evidence>
<keyword evidence="5" id="KW-1133">Transmembrane helix</keyword>
<dbReference type="InterPro" id="IPR038765">
    <property type="entry name" value="Papain-like_cys_pep_sf"/>
</dbReference>
<dbReference type="Pfam" id="PF00877">
    <property type="entry name" value="NLPC_P60"/>
    <property type="match status" value="1"/>
</dbReference>
<gene>
    <name evidence="7" type="ORF">SAMN02910451_00685</name>
</gene>
<comment type="similarity">
    <text evidence="1">Belongs to the peptidase C40 family.</text>
</comment>
<keyword evidence="3 7" id="KW-0378">Hydrolase</keyword>
<dbReference type="PANTHER" id="PTHR47053:SF1">
    <property type="entry name" value="MUREIN DD-ENDOPEPTIDASE MEPH-RELATED"/>
    <property type="match status" value="1"/>
</dbReference>